<dbReference type="InterPro" id="IPR011006">
    <property type="entry name" value="CheY-like_superfamily"/>
</dbReference>
<dbReference type="EMBL" id="CP041090">
    <property type="protein sequence ID" value="QDF37121.2"/>
    <property type="molecule type" value="Genomic_DNA"/>
</dbReference>
<evidence type="ECO:0000256" key="2">
    <source>
        <dbReference type="PROSITE-ProRule" id="PRU00169"/>
    </source>
</evidence>
<dbReference type="PANTHER" id="PTHR44591">
    <property type="entry name" value="STRESS RESPONSE REGULATOR PROTEIN 1"/>
    <property type="match status" value="1"/>
</dbReference>
<sequence length="116" mass="12451">MFVVDDDWSIRTSMNRLLRGYGFDATLFESAGDLLRHGNFDTAICIVLDIDLDGISGIDVRRILTEQGVTAPVIYITGNDSPANRAAALGSGCLAYLPKPFTAESLIGTIERAGIS</sequence>
<evidence type="ECO:0000256" key="1">
    <source>
        <dbReference type="ARBA" id="ARBA00022553"/>
    </source>
</evidence>
<keyword evidence="1 2" id="KW-0597">Phosphoprotein</keyword>
<feature type="domain" description="Response regulatory" evidence="3">
    <location>
        <begin position="1"/>
        <end position="114"/>
    </location>
</feature>
<dbReference type="PANTHER" id="PTHR44591:SF21">
    <property type="entry name" value="TWO-COMPONENT RESPONSE REGULATOR"/>
    <property type="match status" value="1"/>
</dbReference>
<dbReference type="InterPro" id="IPR050595">
    <property type="entry name" value="Bact_response_regulator"/>
</dbReference>
<feature type="modified residue" description="4-aspartylphosphate" evidence="2">
    <location>
        <position position="49"/>
    </location>
</feature>
<evidence type="ECO:0000313" key="4">
    <source>
        <dbReference type="EMBL" id="QDF37121.2"/>
    </source>
</evidence>
<dbReference type="PROSITE" id="PS50110">
    <property type="entry name" value="RESPONSE_REGULATORY"/>
    <property type="match status" value="1"/>
</dbReference>
<dbReference type="Pfam" id="PF00072">
    <property type="entry name" value="Response_reg"/>
    <property type="match status" value="1"/>
</dbReference>
<accession>A0ABX5W2B6</accession>
<keyword evidence="5" id="KW-1185">Reference proteome</keyword>
<reference evidence="5" key="1">
    <citation type="submission" date="2019-06" db="EMBL/GenBank/DDBJ databases">
        <title>Whole-Genome Sequence of Bradyrhizobium sp. 3 Strain 65S1MB.</title>
        <authorList>
            <person name="Bromfield E.S.P."/>
            <person name="Cloutier S."/>
            <person name="Nguyen H.D.T."/>
        </authorList>
    </citation>
    <scope>NUCLEOTIDE SEQUENCE [LARGE SCALE GENOMIC DNA]</scope>
    <source>
        <strain evidence="5">65S1MB</strain>
    </source>
</reference>
<dbReference type="RefSeq" id="WP_334260414.1">
    <property type="nucleotide sequence ID" value="NZ_CP041090.2"/>
</dbReference>
<dbReference type="SMART" id="SM00448">
    <property type="entry name" value="REC"/>
    <property type="match status" value="1"/>
</dbReference>
<dbReference type="InterPro" id="IPR001789">
    <property type="entry name" value="Sig_transdc_resp-reg_receiver"/>
</dbReference>
<name>A0ABX5W2B6_9BRAD</name>
<organism evidence="4 5">
    <name type="scientific">Bradyrhizobium symbiodeficiens</name>
    <dbReference type="NCBI Taxonomy" id="1404367"/>
    <lineage>
        <taxon>Bacteria</taxon>
        <taxon>Pseudomonadati</taxon>
        <taxon>Pseudomonadota</taxon>
        <taxon>Alphaproteobacteria</taxon>
        <taxon>Hyphomicrobiales</taxon>
        <taxon>Nitrobacteraceae</taxon>
        <taxon>Bradyrhizobium</taxon>
    </lineage>
</organism>
<dbReference type="Proteomes" id="UP000319298">
    <property type="component" value="Chromosome"/>
</dbReference>
<dbReference type="Gene3D" id="3.40.50.2300">
    <property type="match status" value="1"/>
</dbReference>
<protein>
    <submittedName>
        <fullName evidence="4">Response regulator</fullName>
    </submittedName>
</protein>
<reference evidence="4 5" key="2">
    <citation type="journal article" date="2020" name="Int. J. Syst. Evol. Microbiol.">
        <title>Description and complete genome sequences of Bradyrhizobium symbiodeficiens sp. nov., a non-symbiotic bacterium associated with legumes native to Canada.</title>
        <authorList>
            <person name="Bromfield E.S.P."/>
            <person name="Cloutier S."/>
            <person name="Nguyen H.D.T."/>
        </authorList>
    </citation>
    <scope>NUCLEOTIDE SEQUENCE [LARGE SCALE GENOMIC DNA]</scope>
    <source>
        <strain evidence="4 5">65S1MB</strain>
    </source>
</reference>
<gene>
    <name evidence="4" type="ORF">FJN17_05765</name>
</gene>
<dbReference type="SUPFAM" id="SSF52172">
    <property type="entry name" value="CheY-like"/>
    <property type="match status" value="1"/>
</dbReference>
<evidence type="ECO:0000259" key="3">
    <source>
        <dbReference type="PROSITE" id="PS50110"/>
    </source>
</evidence>
<evidence type="ECO:0000313" key="5">
    <source>
        <dbReference type="Proteomes" id="UP000319298"/>
    </source>
</evidence>
<proteinExistence type="predicted"/>